<dbReference type="InterPro" id="IPR018392">
    <property type="entry name" value="LysM"/>
</dbReference>
<dbReference type="SMART" id="SM00257">
    <property type="entry name" value="LysM"/>
    <property type="match status" value="1"/>
</dbReference>
<dbReference type="RefSeq" id="WP_102694851.1">
    <property type="nucleotide sequence ID" value="NZ_JAKNCL010000001.1"/>
</dbReference>
<protein>
    <submittedName>
        <fullName evidence="2">Peptidoglycan-binding protein</fullName>
    </submittedName>
</protein>
<organism evidence="2 3">
    <name type="scientific">Gardnerella greenwoodii</name>
    <dbReference type="NCBI Taxonomy" id="2914925"/>
    <lineage>
        <taxon>Bacteria</taxon>
        <taxon>Bacillati</taxon>
        <taxon>Actinomycetota</taxon>
        <taxon>Actinomycetes</taxon>
        <taxon>Bifidobacteriales</taxon>
        <taxon>Bifidobacteriaceae</taxon>
        <taxon>Gardnerella</taxon>
    </lineage>
</organism>
<dbReference type="GeneID" id="98326029"/>
<keyword evidence="3" id="KW-1185">Reference proteome</keyword>
<dbReference type="InterPro" id="IPR036779">
    <property type="entry name" value="LysM_dom_sf"/>
</dbReference>
<dbReference type="SUPFAM" id="SSF54106">
    <property type="entry name" value="LysM domain"/>
    <property type="match status" value="1"/>
</dbReference>
<reference evidence="2 3" key="1">
    <citation type="submission" date="2017-09" db="EMBL/GenBank/DDBJ databases">
        <title>Bacterial strain isolated from the female urinary microbiota.</title>
        <authorList>
            <person name="Thomas-White K."/>
            <person name="Kumar N."/>
            <person name="Forster S."/>
            <person name="Putonti C."/>
            <person name="Lawley T."/>
            <person name="Wolfe A.J."/>
        </authorList>
    </citation>
    <scope>NUCLEOTIDE SEQUENCE [LARGE SCALE GENOMIC DNA]</scope>
    <source>
        <strain evidence="2 3">UMB1686</strain>
    </source>
</reference>
<name>A0A2N6RY74_9BIFI</name>
<accession>A0A2N6RY74</accession>
<evidence type="ECO:0000313" key="2">
    <source>
        <dbReference type="EMBL" id="PMC43059.1"/>
    </source>
</evidence>
<dbReference type="Gene3D" id="3.10.350.10">
    <property type="entry name" value="LysM domain"/>
    <property type="match status" value="1"/>
</dbReference>
<dbReference type="Proteomes" id="UP000235771">
    <property type="component" value="Unassembled WGS sequence"/>
</dbReference>
<dbReference type="EMBL" id="PNGV01000001">
    <property type="protein sequence ID" value="PMC43059.1"/>
    <property type="molecule type" value="Genomic_DNA"/>
</dbReference>
<dbReference type="PROSITE" id="PS51782">
    <property type="entry name" value="LYSM"/>
    <property type="match status" value="1"/>
</dbReference>
<feature type="domain" description="LysM" evidence="1">
    <location>
        <begin position="70"/>
        <end position="120"/>
    </location>
</feature>
<evidence type="ECO:0000313" key="3">
    <source>
        <dbReference type="Proteomes" id="UP000235771"/>
    </source>
</evidence>
<evidence type="ECO:0000259" key="1">
    <source>
        <dbReference type="PROSITE" id="PS51782"/>
    </source>
</evidence>
<dbReference type="CDD" id="cd00118">
    <property type="entry name" value="LysM"/>
    <property type="match status" value="1"/>
</dbReference>
<dbReference type="AlphaFoldDB" id="A0A2N6RY74"/>
<dbReference type="Pfam" id="PF01476">
    <property type="entry name" value="LysM"/>
    <property type="match status" value="1"/>
</dbReference>
<proteinExistence type="predicted"/>
<sequence>MNTASRNNNRISTRSKRIATKAVSSSKRASAMRIRRNRVLRIIVLLMSIAVFCAVFMPKTAVSAVPEKFITYTVRPGDTLWSYASTITPKNGDIADSVERLISLNHLSSADLEVGQSINVPIVSSNQ</sequence>
<comment type="caution">
    <text evidence="2">The sequence shown here is derived from an EMBL/GenBank/DDBJ whole genome shotgun (WGS) entry which is preliminary data.</text>
</comment>
<gene>
    <name evidence="2" type="ORF">CJ216_02905</name>
</gene>